<gene>
    <name evidence="2" type="ORF">VRS74_00055</name>
</gene>
<feature type="region of interest" description="Disordered" evidence="1">
    <location>
        <begin position="1"/>
        <end position="62"/>
    </location>
</feature>
<keyword evidence="3" id="KW-1185">Reference proteome</keyword>
<proteinExistence type="predicted"/>
<evidence type="ECO:0000313" key="3">
    <source>
        <dbReference type="Proteomes" id="UP001343492"/>
    </source>
</evidence>
<organism evidence="2 3">
    <name type="scientific">Altererythrobacter litoralis</name>
    <dbReference type="NCBI Taxonomy" id="3113904"/>
    <lineage>
        <taxon>Bacteria</taxon>
        <taxon>Pseudomonadati</taxon>
        <taxon>Pseudomonadota</taxon>
        <taxon>Alphaproteobacteria</taxon>
        <taxon>Sphingomonadales</taxon>
        <taxon>Erythrobacteraceae</taxon>
        <taxon>Altererythrobacter</taxon>
    </lineage>
</organism>
<accession>A0ABU7GAE8</accession>
<feature type="compositionally biased region" description="Low complexity" evidence="1">
    <location>
        <begin position="1"/>
        <end position="10"/>
    </location>
</feature>
<protein>
    <submittedName>
        <fullName evidence="2">Copper resistance protein B</fullName>
    </submittedName>
</protein>
<sequence>MLAPPAMAQDHSAHDHSAHQQAPAPAPTPTPAPMDHCAMGHLPPEQCPPKDDHTNHGAMDHSQHTMPMVDRSVPGAAPESAVPPRALGGPLHAADAIWGTDAMATAREENRRMHGEMTTGMVLVERLEARIPEERGEDGWLWDAQAWYGGDIDKFVLKTEGEGEIGGSAEDAEVQALWSHAIGPFFDLQAGARLDIEPETRSHLALGIQGLAPYMFHVDAAAFLSDRGDLTARFKGEYDQKMTQSLILQPRVELESSAQDIPERGIGAGLTKIEPGLRLRYEIVREFAPYVGVEYEAKLGETADIARAAGDDPTGWKFLLGIRGWF</sequence>
<feature type="compositionally biased region" description="Basic and acidic residues" evidence="1">
    <location>
        <begin position="48"/>
        <end position="62"/>
    </location>
</feature>
<evidence type="ECO:0000256" key="1">
    <source>
        <dbReference type="SAM" id="MobiDB-lite"/>
    </source>
</evidence>
<dbReference type="Proteomes" id="UP001343492">
    <property type="component" value="Unassembled WGS sequence"/>
</dbReference>
<name>A0ABU7GAE8_9SPHN</name>
<dbReference type="RefSeq" id="WP_354143192.1">
    <property type="nucleotide sequence ID" value="NZ_JAZDQV010000001.1"/>
</dbReference>
<comment type="caution">
    <text evidence="2">The sequence shown here is derived from an EMBL/GenBank/DDBJ whole genome shotgun (WGS) entry which is preliminary data.</text>
</comment>
<reference evidence="2 3" key="1">
    <citation type="submission" date="2024-01" db="EMBL/GenBank/DDBJ databases">
        <title>The genome sequence of Erythrobacteraceae sp. strain 1XM1-14.</title>
        <authorList>
            <person name="Liu Y."/>
        </authorList>
    </citation>
    <scope>NUCLEOTIDE SEQUENCE [LARGE SCALE GENOMIC DNA]</scope>
    <source>
        <strain evidence="2 3">1XM1-14</strain>
    </source>
</reference>
<dbReference type="Pfam" id="PF05275">
    <property type="entry name" value="CopB"/>
    <property type="match status" value="1"/>
</dbReference>
<dbReference type="EMBL" id="JAZDQV010000001">
    <property type="protein sequence ID" value="MEE1876073.1"/>
    <property type="molecule type" value="Genomic_DNA"/>
</dbReference>
<dbReference type="InterPro" id="IPR007939">
    <property type="entry name" value="Cu-R_B_prcur"/>
</dbReference>
<evidence type="ECO:0000313" key="2">
    <source>
        <dbReference type="EMBL" id="MEE1876073.1"/>
    </source>
</evidence>